<dbReference type="Gene3D" id="2.40.160.130">
    <property type="entry name" value="Capsule assembly protein Wzi"/>
    <property type="match status" value="1"/>
</dbReference>
<accession>F5YAW0</accession>
<dbReference type="InterPro" id="IPR026950">
    <property type="entry name" value="Caps_assemb_Wzi"/>
</dbReference>
<dbReference type="Proteomes" id="UP000009222">
    <property type="component" value="Chromosome"/>
</dbReference>
<dbReference type="KEGG" id="taz:TREAZ_0671"/>
<evidence type="ECO:0008006" key="3">
    <source>
        <dbReference type="Google" id="ProtNLM"/>
    </source>
</evidence>
<proteinExistence type="predicted"/>
<evidence type="ECO:0000313" key="2">
    <source>
        <dbReference type="Proteomes" id="UP000009222"/>
    </source>
</evidence>
<gene>
    <name evidence="1" type="ordered locus">TREAZ_0671</name>
</gene>
<name>F5YAW0_LEAAZ</name>
<dbReference type="STRING" id="545695.TREAZ_0671"/>
<protein>
    <recommendedName>
        <fullName evidence="3">Capsule assembly protein Wzi</fullName>
    </recommendedName>
</protein>
<reference evidence="1 2" key="2">
    <citation type="journal article" date="2011" name="ISME J.">
        <title>RNA-seq reveals cooperative metabolic interactions between two termite-gut spirochete species in co-culture.</title>
        <authorList>
            <person name="Rosenthal A.Z."/>
            <person name="Matson E.G."/>
            <person name="Eldar A."/>
            <person name="Leadbetter J.R."/>
        </authorList>
    </citation>
    <scope>NUCLEOTIDE SEQUENCE [LARGE SCALE GENOMIC DNA]</scope>
    <source>
        <strain evidence="2">ATCC BAA-888 / DSM 13862 / ZAS-9</strain>
    </source>
</reference>
<reference evidence="2" key="1">
    <citation type="submission" date="2009-12" db="EMBL/GenBank/DDBJ databases">
        <title>Complete sequence of Treponema azotonutricium strain ZAS-9.</title>
        <authorList>
            <person name="Tetu S.G."/>
            <person name="Matson E."/>
            <person name="Ren Q."/>
            <person name="Seshadri R."/>
            <person name="Elbourne L."/>
            <person name="Hassan K.A."/>
            <person name="Durkin A."/>
            <person name="Radune D."/>
            <person name="Mohamoud Y."/>
            <person name="Shay R."/>
            <person name="Jin S."/>
            <person name="Zhang X."/>
            <person name="Lucey K."/>
            <person name="Ballor N.R."/>
            <person name="Ottesen E."/>
            <person name="Rosenthal R."/>
            <person name="Allen A."/>
            <person name="Leadbetter J.R."/>
            <person name="Paulsen I.T."/>
        </authorList>
    </citation>
    <scope>NUCLEOTIDE SEQUENCE [LARGE SCALE GENOMIC DNA]</scope>
    <source>
        <strain evidence="2">ATCC BAA-888 / DSM 13862 / ZAS-9</strain>
    </source>
</reference>
<dbReference type="HOGENOM" id="CLU_476421_0_0_12"/>
<organism evidence="1 2">
    <name type="scientific">Leadbettera azotonutricia (strain ATCC BAA-888 / DSM 13862 / ZAS-9)</name>
    <name type="common">Treponema azotonutricium</name>
    <dbReference type="NCBI Taxonomy" id="545695"/>
    <lineage>
        <taxon>Bacteria</taxon>
        <taxon>Pseudomonadati</taxon>
        <taxon>Spirochaetota</taxon>
        <taxon>Spirochaetia</taxon>
        <taxon>Spirochaetales</taxon>
        <taxon>Breznakiellaceae</taxon>
        <taxon>Leadbettera</taxon>
    </lineage>
</organism>
<dbReference type="InParanoid" id="F5YAW0"/>
<dbReference type="AlphaFoldDB" id="F5YAW0"/>
<dbReference type="InterPro" id="IPR038636">
    <property type="entry name" value="Wzi_sf"/>
</dbReference>
<dbReference type="Pfam" id="PF14052">
    <property type="entry name" value="Caps_assemb_Wzi"/>
    <property type="match status" value="1"/>
</dbReference>
<keyword evidence="2" id="KW-1185">Reference proteome</keyword>
<evidence type="ECO:0000313" key="1">
    <source>
        <dbReference type="EMBL" id="AEF81612.1"/>
    </source>
</evidence>
<sequence length="546" mass="63703">MENKIIKAFIFLFFLLTISINAQESLKSIEEDYYFFLSLQGFEPYPTLNYRTLSDSTWSFKKQTEHIWQEQNLGTKHPLFNDFSIRIYGPELFASYNTASPYGQNDGALWQGKGLNSSLTSGARFEGYGIELTFKPQLSFSQNLDFDLIQREMSGFNYTDKAEKYGYFWGTIDAPQRFGDNPFFTFDWGDSEIRYTWKTITIGFGTQAIWLGPSYLNSILHSNNAPTYPKFDIGIRKQPMTIPWINWYIGDIEFRIWVGYLSESKYFDNDDSNDHNMFHGLSFAYAPSFLPGLTLFINRVCIVPWEWENLKFIVPKKNNTTEDQKMSFGAYYLLPQASIEVYSELGIDDFTVGGFEGYLRYPFHTMTYTIGLKKIINIVPKQKLYGEIIFEWNSMEMSQDFQFQWAYSPYSHGTIKQGYTNQGQWLGAGSGWGGNSQYLEFKLYYPKGTSSLLIQRTNPDNNFLYSKAIEASASQDNLERQYYTSWKSNFIIGINTRYFVTKQISIGGGFLYNLIINPYYYFNKTSEFEDKFMHNFSLQLIAKWNF</sequence>
<dbReference type="EMBL" id="CP001841">
    <property type="protein sequence ID" value="AEF81612.1"/>
    <property type="molecule type" value="Genomic_DNA"/>
</dbReference>
<dbReference type="eggNOG" id="ENOG50343SE">
    <property type="taxonomic scope" value="Bacteria"/>
</dbReference>